<dbReference type="GO" id="GO:0050660">
    <property type="term" value="F:flavin adenine dinucleotide binding"/>
    <property type="evidence" value="ECO:0007669"/>
    <property type="project" value="InterPro"/>
</dbReference>
<dbReference type="PANTHER" id="PTHR23023">
    <property type="entry name" value="DIMETHYLANILINE MONOOXYGENASE"/>
    <property type="match status" value="1"/>
</dbReference>
<evidence type="ECO:0000256" key="16">
    <source>
        <dbReference type="ARBA" id="ARBA00034536"/>
    </source>
</evidence>
<keyword evidence="11" id="KW-0560">Oxidoreductase</keyword>
<comment type="similarity">
    <text evidence="4">Belongs to the UPF0235 family.</text>
</comment>
<dbReference type="SUPFAM" id="SSF69786">
    <property type="entry name" value="YggU-like"/>
    <property type="match status" value="1"/>
</dbReference>
<evidence type="ECO:0000256" key="21">
    <source>
        <dbReference type="ARBA" id="ARBA00048041"/>
    </source>
</evidence>
<dbReference type="InterPro" id="IPR003746">
    <property type="entry name" value="DUF167"/>
</dbReference>
<evidence type="ECO:0000256" key="15">
    <source>
        <dbReference type="ARBA" id="ARBA00034528"/>
    </source>
</evidence>
<dbReference type="SMART" id="SM01152">
    <property type="entry name" value="DUF167"/>
    <property type="match status" value="1"/>
</dbReference>
<dbReference type="GeneID" id="25314548"/>
<comment type="catalytic activity">
    <reaction evidence="21">
        <text>hypotaurine + NADPH + O2 + H(+) = taurine + NADP(+) + H2O</text>
        <dbReference type="Rhea" id="RHEA:69819"/>
        <dbReference type="ChEBI" id="CHEBI:15377"/>
        <dbReference type="ChEBI" id="CHEBI:15378"/>
        <dbReference type="ChEBI" id="CHEBI:15379"/>
        <dbReference type="ChEBI" id="CHEBI:57783"/>
        <dbReference type="ChEBI" id="CHEBI:57853"/>
        <dbReference type="ChEBI" id="CHEBI:58349"/>
        <dbReference type="ChEBI" id="CHEBI:507393"/>
        <dbReference type="EC" id="1.14.13.8"/>
    </reaction>
    <physiologicalReaction direction="left-to-right" evidence="21">
        <dbReference type="Rhea" id="RHEA:69820"/>
    </physiologicalReaction>
</comment>
<keyword evidence="12 24" id="KW-0503">Monooxygenase</keyword>
<comment type="subcellular location">
    <subcellularLocation>
        <location evidence="2">Endoplasmic reticulum membrane</location>
        <topology evidence="2">Single-pass membrane protein</topology>
    </subcellularLocation>
</comment>
<dbReference type="RefSeq" id="XP_013330357.1">
    <property type="nucleotide sequence ID" value="XM_013474903.1"/>
</dbReference>
<keyword evidence="8" id="KW-0274">FAD</keyword>
<dbReference type="Gene3D" id="3.50.50.60">
    <property type="entry name" value="FAD/NAD(P)-binding domain"/>
    <property type="match status" value="1"/>
</dbReference>
<dbReference type="InterPro" id="IPR020946">
    <property type="entry name" value="Flavin_mOase-like"/>
</dbReference>
<evidence type="ECO:0000256" key="6">
    <source>
        <dbReference type="ARBA" id="ARBA00022692"/>
    </source>
</evidence>
<comment type="caution">
    <text evidence="24">The sequence shown here is derived from an EMBL/GenBank/DDBJ whole genome shotgun (WGS) entry which is preliminary data.</text>
</comment>
<evidence type="ECO:0000256" key="19">
    <source>
        <dbReference type="ARBA" id="ARBA00045957"/>
    </source>
</evidence>
<comment type="catalytic activity">
    <reaction evidence="23">
        <text>N,N-dimethylaniline + NADPH + O2 + H(+) = N,N-dimethylaniline N-oxide + NADP(+) + H2O</text>
        <dbReference type="Rhea" id="RHEA:24468"/>
        <dbReference type="ChEBI" id="CHEBI:15377"/>
        <dbReference type="ChEBI" id="CHEBI:15378"/>
        <dbReference type="ChEBI" id="CHEBI:15379"/>
        <dbReference type="ChEBI" id="CHEBI:16269"/>
        <dbReference type="ChEBI" id="CHEBI:17735"/>
        <dbReference type="ChEBI" id="CHEBI:57783"/>
        <dbReference type="ChEBI" id="CHEBI:58349"/>
        <dbReference type="EC" id="1.14.13.8"/>
    </reaction>
    <physiologicalReaction direction="left-to-right" evidence="23">
        <dbReference type="Rhea" id="RHEA:24469"/>
    </physiologicalReaction>
</comment>
<dbReference type="EC" id="1.14.13.148" evidence="15"/>
<dbReference type="Pfam" id="PF02594">
    <property type="entry name" value="DUF167"/>
    <property type="match status" value="1"/>
</dbReference>
<evidence type="ECO:0000256" key="7">
    <source>
        <dbReference type="ARBA" id="ARBA00022824"/>
    </source>
</evidence>
<evidence type="ECO:0000256" key="17">
    <source>
        <dbReference type="ARBA" id="ARBA00034554"/>
    </source>
</evidence>
<accession>A0A0F4Z073</accession>
<evidence type="ECO:0000256" key="10">
    <source>
        <dbReference type="ARBA" id="ARBA00022989"/>
    </source>
</evidence>
<reference evidence="24 25" key="1">
    <citation type="submission" date="2015-04" db="EMBL/GenBank/DDBJ databases">
        <authorList>
            <person name="Heijne W.H."/>
            <person name="Fedorova N.D."/>
            <person name="Nierman W.C."/>
            <person name="Vollebregt A.W."/>
            <person name="Zhao Z."/>
            <person name="Wu L."/>
            <person name="Kumar M."/>
            <person name="Stam H."/>
            <person name="van den Berg M.A."/>
            <person name="Pel H.J."/>
        </authorList>
    </citation>
    <scope>NUCLEOTIDE SEQUENCE [LARGE SCALE GENOMIC DNA]</scope>
    <source>
        <strain evidence="24 25">CBS 393.64</strain>
    </source>
</reference>
<dbReference type="Gene3D" id="3.30.1200.10">
    <property type="entry name" value="YggU-like"/>
    <property type="match status" value="1"/>
</dbReference>
<dbReference type="PRINTS" id="PR00370">
    <property type="entry name" value="FMOXYGENASE"/>
</dbReference>
<dbReference type="GO" id="GO:0005789">
    <property type="term" value="C:endoplasmic reticulum membrane"/>
    <property type="evidence" value="ECO:0007669"/>
    <property type="project" value="UniProtKB-SubCell"/>
</dbReference>
<evidence type="ECO:0000256" key="4">
    <source>
        <dbReference type="ARBA" id="ARBA00010364"/>
    </source>
</evidence>
<evidence type="ECO:0000256" key="23">
    <source>
        <dbReference type="ARBA" id="ARBA00049443"/>
    </source>
</evidence>
<sequence>MSSNAPLLRLVSTATKSRNKSPPKYNLQISCHVKPNASSQREGIAAVGADQVEICVAAQPKDGEANAAVTKVIAEVFGVPKSNVEVLRGGKTRDKTLCITDLDIGKDGEESFLQKAQRCGWRPGSCMLDVAIIGAGISGLVAAKQCLDEGFIPTIFEKRNRIGGQWAYEDPDPATGETPSSVYHGVISNSCRDTSNFSDFPIDPSRYPDYYGHELFLRYIQSYADHFGLENYVRFNANVELCQQLYDGRWQVTYTEHGAGPVNDSYDALFVCTGKYSHPNVPIFKGMENFRGSILHSKVYRRPDGYSGLKVAVVGFGPSAVDIASELCGQAKECHLITRRGGWVIPRYVLGKPAEAWQSRFTQSVLPMSLVQWANARLYHFVMGDIPAALRPDHGILESNAVLRSDFIENVRTGRITAHRAEIERFTATGVLLTNGKLLELDAVILCTGYRIDYPFISEECYRAERSNFIDSPNAVHLYRLTVPPHYPNLFFLGLLELLGPIHPAVELQARWATAVLVGRIKLPSVEKMEKAIAASEKRRAQRWVRSDRHAQSADLLEYCDSLARDLGVDPSFWRLVSRIFTSNPLRAAAVLNYVYFGMITSAQYRLFGPGSKPDLATATILRLGRGERRLSEAEQAALRADLVRELNARRPPPQR</sequence>
<dbReference type="InterPro" id="IPR050346">
    <property type="entry name" value="FMO-like"/>
</dbReference>
<comment type="catalytic activity">
    <reaction evidence="20">
        <text>hypotaurine + NADH + O2 + H(+) = taurine + NAD(+) + H2O</text>
        <dbReference type="Rhea" id="RHEA:74111"/>
        <dbReference type="ChEBI" id="CHEBI:15377"/>
        <dbReference type="ChEBI" id="CHEBI:15378"/>
        <dbReference type="ChEBI" id="CHEBI:15379"/>
        <dbReference type="ChEBI" id="CHEBI:57540"/>
        <dbReference type="ChEBI" id="CHEBI:57853"/>
        <dbReference type="ChEBI" id="CHEBI:57945"/>
        <dbReference type="ChEBI" id="CHEBI:507393"/>
        <dbReference type="EC" id="1.14.13.8"/>
    </reaction>
    <physiologicalReaction direction="left-to-right" evidence="20">
        <dbReference type="Rhea" id="RHEA:74112"/>
    </physiologicalReaction>
</comment>
<comment type="function">
    <text evidence="19">Broad spectrum monooxygenase that catalyzes the oxygenation of a wide variety of nitrogen- and sulfur-containing compounds including xenobiotics. Catalyzes the S-oxygenation of hypotaurine to produce taurine, an organic osmolyte involved in cell volume regulation as well as a variety of cytoprotective and developmental processes. In vitro, catalyzes the N-oxygenation of trimethylamine (TMA) to produce trimethylamine N-oxide (TMAO) and could therefore participate to the detoxification of this compound that is generated by the action of gut microbiota from dietary precursors such as choline, choline containing compounds, betaine or L-carnitine.</text>
</comment>
<dbReference type="Proteomes" id="UP000053958">
    <property type="component" value="Unassembled WGS sequence"/>
</dbReference>
<keyword evidence="10" id="KW-1133">Transmembrane helix</keyword>
<dbReference type="EMBL" id="LASV01000087">
    <property type="protein sequence ID" value="KKA23745.1"/>
    <property type="molecule type" value="Genomic_DNA"/>
</dbReference>
<evidence type="ECO:0000256" key="18">
    <source>
        <dbReference type="ARBA" id="ARBA00034561"/>
    </source>
</evidence>
<evidence type="ECO:0000256" key="9">
    <source>
        <dbReference type="ARBA" id="ARBA00022857"/>
    </source>
</evidence>
<evidence type="ECO:0000256" key="3">
    <source>
        <dbReference type="ARBA" id="ARBA00009183"/>
    </source>
</evidence>
<evidence type="ECO:0000256" key="22">
    <source>
        <dbReference type="ARBA" id="ARBA00048088"/>
    </source>
</evidence>
<dbReference type="Pfam" id="PF00743">
    <property type="entry name" value="FMO-like"/>
    <property type="match status" value="1"/>
</dbReference>
<dbReference type="AlphaFoldDB" id="A0A0F4Z073"/>
<keyword evidence="6" id="KW-0812">Transmembrane</keyword>
<dbReference type="FunFam" id="3.50.50.60:FF:000159">
    <property type="entry name" value="Dimethylaniline monooxygenase [N-oxide-forming]"/>
    <property type="match status" value="1"/>
</dbReference>
<dbReference type="GO" id="GO:0034899">
    <property type="term" value="F:trimethylamine monooxygenase activity"/>
    <property type="evidence" value="ECO:0007669"/>
    <property type="project" value="UniProtKB-EC"/>
</dbReference>
<dbReference type="GO" id="GO:0004499">
    <property type="term" value="F:N,N-dimethylaniline monooxygenase activity"/>
    <property type="evidence" value="ECO:0007669"/>
    <property type="project" value="InterPro"/>
</dbReference>
<dbReference type="NCBIfam" id="TIGR00251">
    <property type="entry name" value="DUF167 family protein"/>
    <property type="match status" value="1"/>
</dbReference>
<keyword evidence="25" id="KW-1185">Reference proteome</keyword>
<evidence type="ECO:0000256" key="13">
    <source>
        <dbReference type="ARBA" id="ARBA00023136"/>
    </source>
</evidence>
<dbReference type="GO" id="GO:0050661">
    <property type="term" value="F:NADP binding"/>
    <property type="evidence" value="ECO:0007669"/>
    <property type="project" value="InterPro"/>
</dbReference>
<comment type="catalytic activity">
    <reaction evidence="22">
        <text>trimethylamine + NADPH + O2 = trimethylamine N-oxide + NADP(+) + H2O</text>
        <dbReference type="Rhea" id="RHEA:31979"/>
        <dbReference type="ChEBI" id="CHEBI:15377"/>
        <dbReference type="ChEBI" id="CHEBI:15379"/>
        <dbReference type="ChEBI" id="CHEBI:15724"/>
        <dbReference type="ChEBI" id="CHEBI:57783"/>
        <dbReference type="ChEBI" id="CHEBI:58349"/>
        <dbReference type="ChEBI" id="CHEBI:58389"/>
        <dbReference type="EC" id="1.14.13.148"/>
    </reaction>
    <physiologicalReaction direction="left-to-right" evidence="22">
        <dbReference type="Rhea" id="RHEA:31980"/>
    </physiologicalReaction>
</comment>
<dbReference type="InterPro" id="IPR000960">
    <property type="entry name" value="Flavin_mOase"/>
</dbReference>
<evidence type="ECO:0000256" key="2">
    <source>
        <dbReference type="ARBA" id="ARBA00004389"/>
    </source>
</evidence>
<dbReference type="InterPro" id="IPR036591">
    <property type="entry name" value="YggU-like_sf"/>
</dbReference>
<evidence type="ECO:0000256" key="20">
    <source>
        <dbReference type="ARBA" id="ARBA00047338"/>
    </source>
</evidence>
<dbReference type="InterPro" id="IPR036188">
    <property type="entry name" value="FAD/NAD-bd_sf"/>
</dbReference>
<proteinExistence type="inferred from homology"/>
<comment type="cofactor">
    <cofactor evidence="1">
        <name>FAD</name>
        <dbReference type="ChEBI" id="CHEBI:57692"/>
    </cofactor>
</comment>
<evidence type="ECO:0000256" key="5">
    <source>
        <dbReference type="ARBA" id="ARBA00022630"/>
    </source>
</evidence>
<evidence type="ECO:0000256" key="8">
    <source>
        <dbReference type="ARBA" id="ARBA00022827"/>
    </source>
</evidence>
<gene>
    <name evidence="24" type="ORF">T310_2197</name>
</gene>
<keyword evidence="5" id="KW-0285">Flavoprotein</keyword>
<evidence type="ECO:0000256" key="11">
    <source>
        <dbReference type="ARBA" id="ARBA00023002"/>
    </source>
</evidence>
<protein>
    <recommendedName>
        <fullName evidence="16">Flavin-containing monooxygenase 1</fullName>
        <ecNumber evidence="15">1.14.13.148</ecNumber>
    </recommendedName>
    <alternativeName>
        <fullName evidence="18">Dimethylaniline monooxygenase [N-oxide-forming] 1</fullName>
    </alternativeName>
    <alternativeName>
        <fullName evidence="14">Dimethylaniline oxidase 1</fullName>
    </alternativeName>
    <alternativeName>
        <fullName evidence="17">Trimethylamine monooxygenase</fullName>
    </alternativeName>
</protein>
<comment type="similarity">
    <text evidence="3">Belongs to the FMO family.</text>
</comment>
<keyword evidence="9" id="KW-0521">NADP</keyword>
<evidence type="ECO:0000256" key="1">
    <source>
        <dbReference type="ARBA" id="ARBA00001974"/>
    </source>
</evidence>
<organism evidence="24 25">
    <name type="scientific">Rasamsonia emersonii (strain ATCC 16479 / CBS 393.64 / IMI 116815)</name>
    <dbReference type="NCBI Taxonomy" id="1408163"/>
    <lineage>
        <taxon>Eukaryota</taxon>
        <taxon>Fungi</taxon>
        <taxon>Dikarya</taxon>
        <taxon>Ascomycota</taxon>
        <taxon>Pezizomycotina</taxon>
        <taxon>Eurotiomycetes</taxon>
        <taxon>Eurotiomycetidae</taxon>
        <taxon>Eurotiales</taxon>
        <taxon>Trichocomaceae</taxon>
        <taxon>Rasamsonia</taxon>
    </lineage>
</organism>
<dbReference type="HAMAP" id="MF_00634">
    <property type="entry name" value="UPF0235"/>
    <property type="match status" value="1"/>
</dbReference>
<evidence type="ECO:0000313" key="25">
    <source>
        <dbReference type="Proteomes" id="UP000053958"/>
    </source>
</evidence>
<dbReference type="OrthoDB" id="66881at2759"/>
<evidence type="ECO:0000256" key="12">
    <source>
        <dbReference type="ARBA" id="ARBA00023033"/>
    </source>
</evidence>
<name>A0A0F4Z073_RASE3</name>
<keyword evidence="13" id="KW-0472">Membrane</keyword>
<dbReference type="SUPFAM" id="SSF51905">
    <property type="entry name" value="FAD/NAD(P)-binding domain"/>
    <property type="match status" value="2"/>
</dbReference>
<dbReference type="STRING" id="1408163.A0A0F4Z073"/>
<keyword evidence="7" id="KW-0256">Endoplasmic reticulum</keyword>
<evidence type="ECO:0000313" key="24">
    <source>
        <dbReference type="EMBL" id="KKA23745.1"/>
    </source>
</evidence>
<evidence type="ECO:0000256" key="14">
    <source>
        <dbReference type="ARBA" id="ARBA00029725"/>
    </source>
</evidence>